<keyword evidence="1" id="KW-1133">Transmembrane helix</keyword>
<evidence type="ECO:0000256" key="1">
    <source>
        <dbReference type="SAM" id="Phobius"/>
    </source>
</evidence>
<evidence type="ECO:0000313" key="2">
    <source>
        <dbReference type="EMBL" id="GAH33161.1"/>
    </source>
</evidence>
<gene>
    <name evidence="2" type="ORF">S03H2_15394</name>
</gene>
<feature type="transmembrane region" description="Helical" evidence="1">
    <location>
        <begin position="12"/>
        <end position="29"/>
    </location>
</feature>
<name>X1EIL0_9ZZZZ</name>
<keyword evidence="1" id="KW-0472">Membrane</keyword>
<accession>X1EIL0</accession>
<dbReference type="EMBL" id="BARU01007825">
    <property type="protein sequence ID" value="GAH33161.1"/>
    <property type="molecule type" value="Genomic_DNA"/>
</dbReference>
<feature type="non-terminal residue" evidence="2">
    <location>
        <position position="31"/>
    </location>
</feature>
<comment type="caution">
    <text evidence="2">The sequence shown here is derived from an EMBL/GenBank/DDBJ whole genome shotgun (WGS) entry which is preliminary data.</text>
</comment>
<sequence length="31" mass="3513">MNYPTNRWTRIIFVMVILMGGAFSLVSPARA</sequence>
<keyword evidence="1" id="KW-0812">Transmembrane</keyword>
<reference evidence="2" key="1">
    <citation type="journal article" date="2014" name="Front. Microbiol.">
        <title>High frequency of phylogenetically diverse reductive dehalogenase-homologous genes in deep subseafloor sedimentary metagenomes.</title>
        <authorList>
            <person name="Kawai M."/>
            <person name="Futagami T."/>
            <person name="Toyoda A."/>
            <person name="Takaki Y."/>
            <person name="Nishi S."/>
            <person name="Hori S."/>
            <person name="Arai W."/>
            <person name="Tsubouchi T."/>
            <person name="Morono Y."/>
            <person name="Uchiyama I."/>
            <person name="Ito T."/>
            <person name="Fujiyama A."/>
            <person name="Inagaki F."/>
            <person name="Takami H."/>
        </authorList>
    </citation>
    <scope>NUCLEOTIDE SEQUENCE</scope>
    <source>
        <strain evidence="2">Expedition CK06-06</strain>
    </source>
</reference>
<dbReference type="AlphaFoldDB" id="X1EIL0"/>
<protein>
    <submittedName>
        <fullName evidence="2">Uncharacterized protein</fullName>
    </submittedName>
</protein>
<proteinExistence type="predicted"/>
<organism evidence="2">
    <name type="scientific">marine sediment metagenome</name>
    <dbReference type="NCBI Taxonomy" id="412755"/>
    <lineage>
        <taxon>unclassified sequences</taxon>
        <taxon>metagenomes</taxon>
        <taxon>ecological metagenomes</taxon>
    </lineage>
</organism>